<dbReference type="Proteomes" id="UP000292052">
    <property type="component" value="Unassembled WGS sequence"/>
</dbReference>
<evidence type="ECO:0000313" key="2">
    <source>
        <dbReference type="Proteomes" id="UP000292052"/>
    </source>
</evidence>
<organism evidence="1 2">
    <name type="scientific">Asbolus verrucosus</name>
    <name type="common">Desert ironclad beetle</name>
    <dbReference type="NCBI Taxonomy" id="1661398"/>
    <lineage>
        <taxon>Eukaryota</taxon>
        <taxon>Metazoa</taxon>
        <taxon>Ecdysozoa</taxon>
        <taxon>Arthropoda</taxon>
        <taxon>Hexapoda</taxon>
        <taxon>Insecta</taxon>
        <taxon>Pterygota</taxon>
        <taxon>Neoptera</taxon>
        <taxon>Endopterygota</taxon>
        <taxon>Coleoptera</taxon>
        <taxon>Polyphaga</taxon>
        <taxon>Cucujiformia</taxon>
        <taxon>Tenebrionidae</taxon>
        <taxon>Pimeliinae</taxon>
        <taxon>Asbolus</taxon>
    </lineage>
</organism>
<keyword evidence="2" id="KW-1185">Reference proteome</keyword>
<dbReference type="OrthoDB" id="10002463at2759"/>
<reference evidence="1 2" key="1">
    <citation type="submission" date="2017-03" db="EMBL/GenBank/DDBJ databases">
        <title>Genome of the blue death feigning beetle - Asbolus verrucosus.</title>
        <authorList>
            <person name="Rider S.D."/>
        </authorList>
    </citation>
    <scope>NUCLEOTIDE SEQUENCE [LARGE SCALE GENOMIC DNA]</scope>
    <source>
        <strain evidence="1">Butters</strain>
        <tissue evidence="1">Head and leg muscle</tissue>
    </source>
</reference>
<evidence type="ECO:0000313" key="1">
    <source>
        <dbReference type="EMBL" id="RZC40361.1"/>
    </source>
</evidence>
<comment type="caution">
    <text evidence="1">The sequence shown here is derived from an EMBL/GenBank/DDBJ whole genome shotgun (WGS) entry which is preliminary data.</text>
</comment>
<dbReference type="GO" id="GO:0003676">
    <property type="term" value="F:nucleic acid binding"/>
    <property type="evidence" value="ECO:0007669"/>
    <property type="project" value="InterPro"/>
</dbReference>
<gene>
    <name evidence="1" type="ORF">BDFB_004717</name>
</gene>
<proteinExistence type="predicted"/>
<accession>A0A482W5F4</accession>
<name>A0A482W5F4_ASBVE</name>
<dbReference type="EMBL" id="QDEB01026623">
    <property type="protein sequence ID" value="RZC40361.1"/>
    <property type="molecule type" value="Genomic_DNA"/>
</dbReference>
<dbReference type="Gene3D" id="3.30.420.10">
    <property type="entry name" value="Ribonuclease H-like superfamily/Ribonuclease H"/>
    <property type="match status" value="1"/>
</dbReference>
<protein>
    <submittedName>
        <fullName evidence="1">DDE 3 domain containing protein</fullName>
    </submittedName>
</protein>
<sequence>MQDLILQTLQEVICSQTQLQMLPWPTRSPDLPPIEHVWDMIGRRLRVLPRSPDNLHDLRHHLEVTWTEIL</sequence>
<dbReference type="InterPro" id="IPR036397">
    <property type="entry name" value="RNaseH_sf"/>
</dbReference>
<dbReference type="AlphaFoldDB" id="A0A482W5F4"/>